<organism evidence="1">
    <name type="scientific">Siphoviridae sp. ctBCr48</name>
    <dbReference type="NCBI Taxonomy" id="2827802"/>
    <lineage>
        <taxon>Viruses</taxon>
        <taxon>Duplodnaviria</taxon>
        <taxon>Heunggongvirae</taxon>
        <taxon>Uroviricota</taxon>
        <taxon>Caudoviricetes</taxon>
    </lineage>
</organism>
<dbReference type="EMBL" id="BK032595">
    <property type="protein sequence ID" value="DAF50294.1"/>
    <property type="molecule type" value="Genomic_DNA"/>
</dbReference>
<name>A0A8S5SH58_9CAUD</name>
<sequence>MGREIMTKRILDNGIYRDMTPEEIAALEAQETEQPAPTPTIEERMESLENTSNDVILMIAELIGGEK</sequence>
<protein>
    <submittedName>
        <fullName evidence="1">Uncharacterized protein</fullName>
    </submittedName>
</protein>
<proteinExistence type="predicted"/>
<reference evidence="1" key="1">
    <citation type="journal article" date="2021" name="Proc. Natl. Acad. Sci. U.S.A.">
        <title>A Catalog of Tens of Thousands of Viruses from Human Metagenomes Reveals Hidden Associations with Chronic Diseases.</title>
        <authorList>
            <person name="Tisza M.J."/>
            <person name="Buck C.B."/>
        </authorList>
    </citation>
    <scope>NUCLEOTIDE SEQUENCE</scope>
    <source>
        <strain evidence="1">CtBCr48</strain>
    </source>
</reference>
<evidence type="ECO:0000313" key="1">
    <source>
        <dbReference type="EMBL" id="DAF50294.1"/>
    </source>
</evidence>
<accession>A0A8S5SH58</accession>